<feature type="compositionally biased region" description="Basic residues" evidence="2">
    <location>
        <begin position="427"/>
        <end position="438"/>
    </location>
</feature>
<feature type="coiled-coil region" evidence="1">
    <location>
        <begin position="78"/>
        <end position="119"/>
    </location>
</feature>
<evidence type="ECO:0000313" key="3">
    <source>
        <dbReference type="EMBL" id="CEM33266.1"/>
    </source>
</evidence>
<feature type="compositionally biased region" description="Polar residues" evidence="2">
    <location>
        <begin position="732"/>
        <end position="748"/>
    </location>
</feature>
<feature type="compositionally biased region" description="Basic and acidic residues" evidence="2">
    <location>
        <begin position="527"/>
        <end position="539"/>
    </location>
</feature>
<feature type="region of interest" description="Disordered" evidence="2">
    <location>
        <begin position="988"/>
        <end position="1077"/>
    </location>
</feature>
<proteinExistence type="predicted"/>
<feature type="compositionally biased region" description="Acidic residues" evidence="2">
    <location>
        <begin position="392"/>
        <end position="409"/>
    </location>
</feature>
<feature type="compositionally biased region" description="Low complexity" evidence="2">
    <location>
        <begin position="1050"/>
        <end position="1068"/>
    </location>
</feature>
<keyword evidence="1" id="KW-0175">Coiled coil</keyword>
<feature type="region of interest" description="Disordered" evidence="2">
    <location>
        <begin position="153"/>
        <end position="183"/>
    </location>
</feature>
<dbReference type="VEuPathDB" id="CryptoDB:Cvel_23097"/>
<feature type="compositionally biased region" description="Low complexity" evidence="2">
    <location>
        <begin position="990"/>
        <end position="1001"/>
    </location>
</feature>
<name>A0A0G4GRR1_9ALVE</name>
<feature type="compositionally biased region" description="Polar residues" evidence="2">
    <location>
        <begin position="755"/>
        <end position="820"/>
    </location>
</feature>
<feature type="compositionally biased region" description="Low complexity" evidence="2">
    <location>
        <begin position="158"/>
        <end position="167"/>
    </location>
</feature>
<evidence type="ECO:0000256" key="1">
    <source>
        <dbReference type="SAM" id="Coils"/>
    </source>
</evidence>
<protein>
    <submittedName>
        <fullName evidence="3">Uncharacterized protein</fullName>
    </submittedName>
</protein>
<feature type="region of interest" description="Disordered" evidence="2">
    <location>
        <begin position="219"/>
        <end position="248"/>
    </location>
</feature>
<gene>
    <name evidence="3" type="ORF">Cvel_23097</name>
</gene>
<feature type="region of interest" description="Disordered" evidence="2">
    <location>
        <begin position="649"/>
        <end position="820"/>
    </location>
</feature>
<dbReference type="AlphaFoldDB" id="A0A0G4GRR1"/>
<feature type="compositionally biased region" description="Polar residues" evidence="2">
    <location>
        <begin position="699"/>
        <end position="720"/>
    </location>
</feature>
<feature type="compositionally biased region" description="Polar residues" evidence="2">
    <location>
        <begin position="232"/>
        <end position="241"/>
    </location>
</feature>
<organism evidence="3">
    <name type="scientific">Chromera velia CCMP2878</name>
    <dbReference type="NCBI Taxonomy" id="1169474"/>
    <lineage>
        <taxon>Eukaryota</taxon>
        <taxon>Sar</taxon>
        <taxon>Alveolata</taxon>
        <taxon>Colpodellida</taxon>
        <taxon>Chromeraceae</taxon>
        <taxon>Chromera</taxon>
    </lineage>
</organism>
<evidence type="ECO:0000256" key="2">
    <source>
        <dbReference type="SAM" id="MobiDB-lite"/>
    </source>
</evidence>
<feature type="region of interest" description="Disordered" evidence="2">
    <location>
        <begin position="836"/>
        <end position="857"/>
    </location>
</feature>
<feature type="compositionally biased region" description="Basic and acidic residues" evidence="2">
    <location>
        <begin position="504"/>
        <end position="513"/>
    </location>
</feature>
<feature type="compositionally biased region" description="Polar residues" evidence="2">
    <location>
        <begin position="651"/>
        <end position="668"/>
    </location>
</feature>
<reference evidence="3" key="1">
    <citation type="submission" date="2014-11" db="EMBL/GenBank/DDBJ databases">
        <authorList>
            <person name="Otto D Thomas"/>
            <person name="Naeem Raeece"/>
        </authorList>
    </citation>
    <scope>NUCLEOTIDE SEQUENCE</scope>
</reference>
<feature type="region of interest" description="Disordered" evidence="2">
    <location>
        <begin position="932"/>
        <end position="954"/>
    </location>
</feature>
<sequence>MEADSAQAGEAQLYSAPTVTSDATYRYAALKTRQRTSEGPVSAAADAAGPVGGRSLSVSPVSALAPEAGGVMSFNGLAEEFTRLLDAEREERIKFEQRLDETLEENRFLSDQMELVEVRESALDAFQKFLLQQQRKVDEGTATLLQIRMRAERERESGAAQGQGQAAESTGGNAKRREAGESLKLQNGLVQRLPQKLKMPICKELAARLRNLEASYLTPLPELPPFDETALNPRSRSQSPTHPAVSPVVDKNGRWWRKSAVVQTDAALEPSEKKARKSAVIQTDNAIDVTGQLMEVGAALRGRDSLHSSKAQPGRGPGYSEILANRQKQGRKHKSLLPMHLKGGVAAAKKSLSLSPPKRAQRSLSPIPPRPVRPSSSYMELHMAGRRPEREHEEEEEDDSEDPTDDFEEYGPAYGKRATMAASWRPRPLHGKKKKSAPRHPTGPSTHLYAQPGLGDKRRSKASRGVAFRGPGRGGGVEYADDEDNEDDGEGESDVRGGSGYLHPVERERQRDAARRRRTTQGAWGPSRREGLGPDEREWTSSSRVPHPSFAHFEQSEQSPPWTSNAFVPVPLPPSTQVLYPHYYPFSPFLPPVRHTHCTPMPAGTGDTPFPVNYQSAPPPFRHTEGPSQASSHFVEGYSHPVAPMDVAHSHQLQPQDASSQSEQQSYLPQHQTQQAQNPAQGLLWQQQQQTDHSHAQEETSTAIGQTDQVSLAQGQQLHWQQDKRKAKSLAVTPSHQQMRTSNPQASHASKKAPVSQQTVKTQSFKARASSPSNFSHQPQGTHLPQSQSISQAPQLQHQSELQDYQHTESTNAHGLHQAQLQQRHTYMGMMTGVQEQQGHQQPPRTYSEMMTGTGAQPQQQAFHPEQNTYSQIMAGSGQQQGQQELRCYSQMMTSRGPLTRVATAQTSANGSSDSSELHSSYLFKHRQRQGFVPLPPSTHRTAPDTEASSERDRGSLCAFYLQRALEIAGVADAQTYLSAFSAATGTTVPSIPHSSAPSAPNRHTLLWGLPHEGTGAPPQMPMLQARQTTTAAASVRLSPVKEESPPKSPAVVSPSQSQSQQMSIILQQPPPPPAPP</sequence>
<dbReference type="EMBL" id="CDMZ01001484">
    <property type="protein sequence ID" value="CEM33266.1"/>
    <property type="molecule type" value="Genomic_DNA"/>
</dbReference>
<feature type="compositionally biased region" description="Acidic residues" evidence="2">
    <location>
        <begin position="479"/>
        <end position="492"/>
    </location>
</feature>
<feature type="region of interest" description="Disordered" evidence="2">
    <location>
        <begin position="348"/>
        <end position="560"/>
    </location>
</feature>
<accession>A0A0G4GRR1</accession>
<feature type="compositionally biased region" description="Low complexity" evidence="2">
    <location>
        <begin position="669"/>
        <end position="690"/>
    </location>
</feature>
<feature type="region of interest" description="Disordered" evidence="2">
    <location>
        <begin position="32"/>
        <end position="52"/>
    </location>
</feature>